<dbReference type="EMBL" id="JASSZA010000007">
    <property type="protein sequence ID" value="KAK2107309.1"/>
    <property type="molecule type" value="Genomic_DNA"/>
</dbReference>
<gene>
    <name evidence="2" type="primary">PCSK9_2</name>
    <name evidence="2" type="ORF">P7K49_016823</name>
</gene>
<protein>
    <submittedName>
        <fullName evidence="2">Proprotein convertase subtilisin/kexin type 9</fullName>
    </submittedName>
</protein>
<proteinExistence type="predicted"/>
<feature type="chain" id="PRO_5045083624" evidence="1">
    <location>
        <begin position="29"/>
        <end position="97"/>
    </location>
</feature>
<reference evidence="2 3" key="1">
    <citation type="submission" date="2023-05" db="EMBL/GenBank/DDBJ databases">
        <title>B98-5 Cell Line De Novo Hybrid Assembly: An Optical Mapping Approach.</title>
        <authorList>
            <person name="Kananen K."/>
            <person name="Auerbach J.A."/>
            <person name="Kautto E."/>
            <person name="Blachly J.S."/>
        </authorList>
    </citation>
    <scope>NUCLEOTIDE SEQUENCE [LARGE SCALE GENOMIC DNA]</scope>
    <source>
        <strain evidence="2">B95-8</strain>
        <tissue evidence="2">Cell line</tissue>
    </source>
</reference>
<evidence type="ECO:0000256" key="1">
    <source>
        <dbReference type="SAM" id="SignalP"/>
    </source>
</evidence>
<accession>A0ABQ9VD61</accession>
<comment type="caution">
    <text evidence="2">The sequence shown here is derived from an EMBL/GenBank/DDBJ whole genome shotgun (WGS) entry which is preliminary data.</text>
</comment>
<organism evidence="2 3">
    <name type="scientific">Saguinus oedipus</name>
    <name type="common">Cotton-top tamarin</name>
    <name type="synonym">Oedipomidas oedipus</name>
    <dbReference type="NCBI Taxonomy" id="9490"/>
    <lineage>
        <taxon>Eukaryota</taxon>
        <taxon>Metazoa</taxon>
        <taxon>Chordata</taxon>
        <taxon>Craniata</taxon>
        <taxon>Vertebrata</taxon>
        <taxon>Euteleostomi</taxon>
        <taxon>Mammalia</taxon>
        <taxon>Eutheria</taxon>
        <taxon>Euarchontoglires</taxon>
        <taxon>Primates</taxon>
        <taxon>Haplorrhini</taxon>
        <taxon>Platyrrhini</taxon>
        <taxon>Cebidae</taxon>
        <taxon>Callitrichinae</taxon>
        <taxon>Saguinus</taxon>
    </lineage>
</organism>
<keyword evidence="3" id="KW-1185">Reference proteome</keyword>
<feature type="signal peptide" evidence="1">
    <location>
        <begin position="1"/>
        <end position="28"/>
    </location>
</feature>
<evidence type="ECO:0000313" key="3">
    <source>
        <dbReference type="Proteomes" id="UP001266305"/>
    </source>
</evidence>
<evidence type="ECO:0000313" key="2">
    <source>
        <dbReference type="EMBL" id="KAK2107309.1"/>
    </source>
</evidence>
<dbReference type="Proteomes" id="UP001266305">
    <property type="component" value="Unassembled WGS sequence"/>
</dbReference>
<name>A0ABQ9VD61_SAGOE</name>
<sequence length="97" mass="10265">MGTVSSRRLWWPLPLLLLLLLGPAGTRAQEDDDDDYEELVLALRSEEDGLADALQHGATATFHRCAKRGSGEQVSEGSLLATIVGTAGKATGEEDGS</sequence>
<keyword evidence="1" id="KW-0732">Signal</keyword>